<dbReference type="GO" id="GO:0016787">
    <property type="term" value="F:hydrolase activity"/>
    <property type="evidence" value="ECO:0007669"/>
    <property type="project" value="UniProtKB-KW"/>
</dbReference>
<evidence type="ECO:0000313" key="2">
    <source>
        <dbReference type="Proteomes" id="UP001432046"/>
    </source>
</evidence>
<dbReference type="PANTHER" id="PTHR43857">
    <property type="entry name" value="BLR7761 PROTEIN"/>
    <property type="match status" value="1"/>
</dbReference>
<proteinExistence type="predicted"/>
<dbReference type="EMBL" id="CP147711">
    <property type="protein sequence ID" value="WXC78280.1"/>
    <property type="molecule type" value="Genomic_DNA"/>
</dbReference>
<protein>
    <submittedName>
        <fullName evidence="1">Rid family hydrolase</fullName>
    </submittedName>
</protein>
<dbReference type="InterPro" id="IPR006175">
    <property type="entry name" value="YjgF/YER057c/UK114"/>
</dbReference>
<dbReference type="Proteomes" id="UP001432046">
    <property type="component" value="Chromosome"/>
</dbReference>
<dbReference type="RefSeq" id="WP_225024795.1">
    <property type="nucleotide sequence ID" value="NZ_CP088288.1"/>
</dbReference>
<dbReference type="InterPro" id="IPR035959">
    <property type="entry name" value="RutC-like_sf"/>
</dbReference>
<evidence type="ECO:0000313" key="1">
    <source>
        <dbReference type="EMBL" id="WXC78280.1"/>
    </source>
</evidence>
<reference evidence="1" key="1">
    <citation type="journal article" date="2021" name="Int. J. Syst. Evol. Microbiol.">
        <title>Bradyrhizobium septentrionale sp. nov. (sv. septentrionale) and Bradyrhizobium quebecense sp. nov. (sv. septentrionale) associated with legumes native to Canada possess rearranged symbiosis genes and numerous insertion sequences.</title>
        <authorList>
            <person name="Bromfield E.S.P."/>
            <person name="Cloutier S."/>
        </authorList>
    </citation>
    <scope>NUCLEOTIDE SEQUENCE</scope>
    <source>
        <strain evidence="1">5S5</strain>
    </source>
</reference>
<reference evidence="1" key="2">
    <citation type="submission" date="2024-03" db="EMBL/GenBank/DDBJ databases">
        <authorList>
            <person name="Bromfield E.S.P."/>
            <person name="Cloutier S."/>
        </authorList>
    </citation>
    <scope>NUCLEOTIDE SEQUENCE</scope>
    <source>
        <strain evidence="1">5S5</strain>
    </source>
</reference>
<dbReference type="Pfam" id="PF01042">
    <property type="entry name" value="Ribonuc_L-PSP"/>
    <property type="match status" value="1"/>
</dbReference>
<keyword evidence="1" id="KW-0378">Hydrolase</keyword>
<keyword evidence="2" id="KW-1185">Reference proteome</keyword>
<gene>
    <name evidence="1" type="ORF">WDK88_33530</name>
</gene>
<name>A0ABZ2NU02_9BRAD</name>
<dbReference type="PANTHER" id="PTHR43857:SF1">
    <property type="entry name" value="YJGH FAMILY PROTEIN"/>
    <property type="match status" value="1"/>
</dbReference>
<dbReference type="Gene3D" id="3.30.1330.40">
    <property type="entry name" value="RutC-like"/>
    <property type="match status" value="1"/>
</dbReference>
<accession>A0ABZ2NU02</accession>
<dbReference type="SUPFAM" id="SSF55298">
    <property type="entry name" value="YjgF-like"/>
    <property type="match status" value="1"/>
</dbReference>
<organism evidence="1 2">
    <name type="scientific">Bradyrhizobium septentrionale</name>
    <dbReference type="NCBI Taxonomy" id="1404411"/>
    <lineage>
        <taxon>Bacteria</taxon>
        <taxon>Pseudomonadati</taxon>
        <taxon>Pseudomonadota</taxon>
        <taxon>Alphaproteobacteria</taxon>
        <taxon>Hyphomicrobiales</taxon>
        <taxon>Nitrobacteraceae</taxon>
        <taxon>Bradyrhizobium</taxon>
    </lineage>
</organism>
<sequence length="129" mass="14124">MMPLKRHDIGIARQIGRYSDATEVSGNARWLLTSGTPGLAIDGTLPSDIAGQAELAWQHIVDMLAFAGMTVHDLVKVTHYLLRAEDIPAYVEVRSRFLGDARPASMLLVIPQLVKPEYLLEVEACAAKV</sequence>